<evidence type="ECO:0000313" key="5">
    <source>
        <dbReference type="EMBL" id="TCS97145.1"/>
    </source>
</evidence>
<accession>A0A4R3LCX2</accession>
<dbReference type="PROSITE" id="PS50987">
    <property type="entry name" value="HTH_ARSR_2"/>
    <property type="match status" value="1"/>
</dbReference>
<evidence type="ECO:0000259" key="4">
    <source>
        <dbReference type="PROSITE" id="PS50987"/>
    </source>
</evidence>
<evidence type="ECO:0000313" key="6">
    <source>
        <dbReference type="EMBL" id="TSE22379.1"/>
    </source>
</evidence>
<dbReference type="CDD" id="cd00090">
    <property type="entry name" value="HTH_ARSR"/>
    <property type="match status" value="1"/>
</dbReference>
<reference evidence="5 7" key="1">
    <citation type="submission" date="2019-03" db="EMBL/GenBank/DDBJ databases">
        <title>Genomic Encyclopedia of Type Strains, Phase IV (KMG-IV): sequencing the most valuable type-strain genomes for metagenomic binning, comparative biology and taxonomic classification.</title>
        <authorList>
            <person name="Goeker M."/>
        </authorList>
    </citation>
    <scope>NUCLEOTIDE SEQUENCE [LARGE SCALE GENOMIC DNA]</scope>
    <source>
        <strain evidence="5 7">DSM 12034</strain>
    </source>
</reference>
<dbReference type="Pfam" id="PF01022">
    <property type="entry name" value="HTH_5"/>
    <property type="match status" value="1"/>
</dbReference>
<keyword evidence="2 5" id="KW-0238">DNA-binding</keyword>
<dbReference type="SUPFAM" id="SSF46785">
    <property type="entry name" value="Winged helix' DNA-binding domain"/>
    <property type="match status" value="1"/>
</dbReference>
<dbReference type="GO" id="GO:0003700">
    <property type="term" value="F:DNA-binding transcription factor activity"/>
    <property type="evidence" value="ECO:0007669"/>
    <property type="project" value="InterPro"/>
</dbReference>
<dbReference type="Gene3D" id="1.10.10.10">
    <property type="entry name" value="Winged helix-like DNA-binding domain superfamily/Winged helix DNA-binding domain"/>
    <property type="match status" value="1"/>
</dbReference>
<dbReference type="InterPro" id="IPR036390">
    <property type="entry name" value="WH_DNA-bd_sf"/>
</dbReference>
<dbReference type="EMBL" id="SMAH01000011">
    <property type="protein sequence ID" value="TCS97145.1"/>
    <property type="molecule type" value="Genomic_DNA"/>
</dbReference>
<dbReference type="PANTHER" id="PTHR43132:SF9">
    <property type="entry name" value="ARSR FAMILY TRANSCRIPTIONAL REGULATORY PROTEIN"/>
    <property type="match status" value="1"/>
</dbReference>
<protein>
    <submittedName>
        <fullName evidence="5">DNA-binding transcriptional ArsR family regulator</fullName>
    </submittedName>
    <submittedName>
        <fullName evidence="6">HTH-type transcriptional repressor CzrA</fullName>
    </submittedName>
</protein>
<evidence type="ECO:0000313" key="7">
    <source>
        <dbReference type="Proteomes" id="UP000295536"/>
    </source>
</evidence>
<feature type="domain" description="HTH arsR-type" evidence="4">
    <location>
        <begin position="15"/>
        <end position="108"/>
    </location>
</feature>
<dbReference type="Proteomes" id="UP000315577">
    <property type="component" value="Unassembled WGS sequence"/>
</dbReference>
<sequence>MVVSMTASSPAADDLQPIFESVGRIFGVLGEPARLRILHALCGQERCVNDIMQATGLAQANVSRHLARLHQAGLLVRRREGAQVFYRVAPRAPLDLCRVIAAQVMAQHGQAPRDGDRCFSVFPLDTKEQASV</sequence>
<dbReference type="OrthoDB" id="5296924at2"/>
<dbReference type="Proteomes" id="UP000295536">
    <property type="component" value="Unassembled WGS sequence"/>
</dbReference>
<reference evidence="6 8" key="2">
    <citation type="submission" date="2019-07" db="EMBL/GenBank/DDBJ databases">
        <title>Tepidimonas ignava SPS-1037 draft genome.</title>
        <authorList>
            <person name="Da Costa M.S."/>
            <person name="Froufe H.J.C."/>
            <person name="Egas C."/>
            <person name="Albuquerque L."/>
        </authorList>
    </citation>
    <scope>NUCLEOTIDE SEQUENCE [LARGE SCALE GENOMIC DNA]</scope>
    <source>
        <strain evidence="6 8">SPS-1037</strain>
    </source>
</reference>
<organism evidence="5 7">
    <name type="scientific">Tepidimonas ignava</name>
    <dbReference type="NCBI Taxonomy" id="114249"/>
    <lineage>
        <taxon>Bacteria</taxon>
        <taxon>Pseudomonadati</taxon>
        <taxon>Pseudomonadota</taxon>
        <taxon>Betaproteobacteria</taxon>
        <taxon>Burkholderiales</taxon>
        <taxon>Tepidimonas</taxon>
    </lineage>
</organism>
<dbReference type="InterPro" id="IPR051011">
    <property type="entry name" value="Metal_resp_trans_reg"/>
</dbReference>
<dbReference type="EMBL" id="VJNC01000006">
    <property type="protein sequence ID" value="TSE22379.1"/>
    <property type="molecule type" value="Genomic_DNA"/>
</dbReference>
<keyword evidence="8" id="KW-1185">Reference proteome</keyword>
<keyword evidence="3" id="KW-0804">Transcription</keyword>
<evidence type="ECO:0000256" key="2">
    <source>
        <dbReference type="ARBA" id="ARBA00023125"/>
    </source>
</evidence>
<proteinExistence type="predicted"/>
<evidence type="ECO:0000313" key="8">
    <source>
        <dbReference type="Proteomes" id="UP000315577"/>
    </source>
</evidence>
<gene>
    <name evidence="6" type="primary">czrA</name>
    <name evidence="5" type="ORF">EDC36_111109</name>
    <name evidence="6" type="ORF">Tigna_01211</name>
</gene>
<dbReference type="NCBIfam" id="NF033788">
    <property type="entry name" value="HTH_metalloreg"/>
    <property type="match status" value="1"/>
</dbReference>
<dbReference type="InterPro" id="IPR036388">
    <property type="entry name" value="WH-like_DNA-bd_sf"/>
</dbReference>
<evidence type="ECO:0000256" key="3">
    <source>
        <dbReference type="ARBA" id="ARBA00023163"/>
    </source>
</evidence>
<dbReference type="GO" id="GO:0003677">
    <property type="term" value="F:DNA binding"/>
    <property type="evidence" value="ECO:0007669"/>
    <property type="project" value="UniProtKB-KW"/>
</dbReference>
<dbReference type="InterPro" id="IPR011991">
    <property type="entry name" value="ArsR-like_HTH"/>
</dbReference>
<comment type="caution">
    <text evidence="5">The sequence shown here is derived from an EMBL/GenBank/DDBJ whole genome shotgun (WGS) entry which is preliminary data.</text>
</comment>
<dbReference type="AlphaFoldDB" id="A0A4R3LCX2"/>
<dbReference type="InterPro" id="IPR001845">
    <property type="entry name" value="HTH_ArsR_DNA-bd_dom"/>
</dbReference>
<evidence type="ECO:0000256" key="1">
    <source>
        <dbReference type="ARBA" id="ARBA00023015"/>
    </source>
</evidence>
<dbReference type="PRINTS" id="PR00778">
    <property type="entry name" value="HTHARSR"/>
</dbReference>
<dbReference type="PANTHER" id="PTHR43132">
    <property type="entry name" value="ARSENICAL RESISTANCE OPERON REPRESSOR ARSR-RELATED"/>
    <property type="match status" value="1"/>
</dbReference>
<keyword evidence="1" id="KW-0805">Transcription regulation</keyword>
<dbReference type="SMART" id="SM00418">
    <property type="entry name" value="HTH_ARSR"/>
    <property type="match status" value="1"/>
</dbReference>
<name>A0A4R3LCX2_9BURK</name>